<accession>A0A016TKK5</accession>
<feature type="region of interest" description="Disordered" evidence="8">
    <location>
        <begin position="584"/>
        <end position="605"/>
    </location>
</feature>
<feature type="domain" description="ZP" evidence="11">
    <location>
        <begin position="32"/>
        <end position="268"/>
    </location>
</feature>
<dbReference type="Proteomes" id="UP000024635">
    <property type="component" value="Unassembled WGS sequence"/>
</dbReference>
<dbReference type="AlphaFoldDB" id="A0A016TKK5"/>
<dbReference type="InterPro" id="IPR051962">
    <property type="entry name" value="Cuticlin"/>
</dbReference>
<feature type="signal peptide" evidence="10">
    <location>
        <begin position="1"/>
        <end position="17"/>
    </location>
</feature>
<evidence type="ECO:0000256" key="5">
    <source>
        <dbReference type="ARBA" id="ARBA00022729"/>
    </source>
</evidence>
<evidence type="ECO:0000256" key="6">
    <source>
        <dbReference type="ARBA" id="ARBA00022989"/>
    </source>
</evidence>
<keyword evidence="6 9" id="KW-1133">Transmembrane helix</keyword>
<evidence type="ECO:0000256" key="8">
    <source>
        <dbReference type="SAM" id="MobiDB-lite"/>
    </source>
</evidence>
<sequence>MLIPLLFLANLWISHQSEDFENAKILGFPRLVCSKKSLTFDFDTNIPFQGRISVMKKIHRQACVQDYSENIQRNATFKVELQHCMELTYMNNGSRVFSAQIEVGFHPLVITNSDRLFSVRCIDNSHAVAHLASKKEDNSCTHTVRLASRWESGTVFHVGDAVVHEWNCNFSIKEGQRYQTFLTNCNALSNAGQVIHLVDENGCIVDSELMGEIVYNNFMPKIFARARVFKLVNDEKYRIECQVQMCTMDGVCKDRIFPPKCAFTKEEILNRYMAKPKVDSIEDTIMTGTINNRYERQVKVASEWITVHNNQYTNIEQLHERYYLSTVMNDKMEDTKAQPVMRHFLMGISYRNPNQTDTSKSESTEKDASSERPIHPSVAFRPNNTPIISSEILDVEVVSPSGSSLPNLAGTGATVKTSESSSASSTTESKRAQNTSNPKGKSKQPSAATTSTSTASNKTKPRTEATRPLQTTQKTRTTTSRTSTTARVFTTTKSSTQGWRGGRTSTAKPFPKEDIVESSTKDTQRGRETPATLQFYPNTHTTPIPSTTSMRSHKASSNHNHLHTSDVLSNKISRPNAGVNKAEEVTADPEPSVFAAGDNDISTSTKEKFANPRDWRLDDRTINDTDILPERQVACSNATIIASQRKCTWSGIEHLLVVWSFASLLVWMVMIAVCFYRQANKPAWVEFRHGHLQPIWGTSRKDISR</sequence>
<name>A0A016TKK5_9BILA</name>
<evidence type="ECO:0000313" key="12">
    <source>
        <dbReference type="EMBL" id="EYC03509.1"/>
    </source>
</evidence>
<dbReference type="InterPro" id="IPR057475">
    <property type="entry name" value="CUT_C"/>
</dbReference>
<feature type="compositionally biased region" description="Basic residues" evidence="8">
    <location>
        <begin position="551"/>
        <end position="561"/>
    </location>
</feature>
<comment type="caution">
    <text evidence="12">The sequence shown here is derived from an EMBL/GenBank/DDBJ whole genome shotgun (WGS) entry which is preliminary data.</text>
</comment>
<keyword evidence="4 9" id="KW-0812">Transmembrane</keyword>
<evidence type="ECO:0000256" key="10">
    <source>
        <dbReference type="SAM" id="SignalP"/>
    </source>
</evidence>
<feature type="compositionally biased region" description="Low complexity" evidence="8">
    <location>
        <begin position="466"/>
        <end position="486"/>
    </location>
</feature>
<gene>
    <name evidence="12" type="primary">Acey_s0093.g2629</name>
    <name evidence="12" type="synonym">Acey-ram-5</name>
    <name evidence="12" type="ORF">Y032_0093g2629</name>
</gene>
<feature type="region of interest" description="Disordered" evidence="8">
    <location>
        <begin position="349"/>
        <end position="384"/>
    </location>
</feature>
<dbReference type="OrthoDB" id="5854556at2759"/>
<dbReference type="EMBL" id="JARK01001429">
    <property type="protein sequence ID" value="EYC03509.1"/>
    <property type="molecule type" value="Genomic_DNA"/>
</dbReference>
<evidence type="ECO:0000256" key="7">
    <source>
        <dbReference type="ARBA" id="ARBA00023136"/>
    </source>
</evidence>
<feature type="compositionally biased region" description="Low complexity" evidence="8">
    <location>
        <begin position="446"/>
        <end position="456"/>
    </location>
</feature>
<dbReference type="PANTHER" id="PTHR22907">
    <property type="entry name" value="GH04558P"/>
    <property type="match status" value="1"/>
</dbReference>
<dbReference type="Pfam" id="PF25057">
    <property type="entry name" value="CUT_N"/>
    <property type="match status" value="1"/>
</dbReference>
<feature type="region of interest" description="Disordered" evidence="8">
    <location>
        <begin position="534"/>
        <end position="561"/>
    </location>
</feature>
<evidence type="ECO:0000259" key="11">
    <source>
        <dbReference type="PROSITE" id="PS51034"/>
    </source>
</evidence>
<feature type="region of interest" description="Disordered" evidence="8">
    <location>
        <begin position="406"/>
        <end position="486"/>
    </location>
</feature>
<reference evidence="13" key="1">
    <citation type="journal article" date="2015" name="Nat. Genet.">
        <title>The genome and transcriptome of the zoonotic hookworm Ancylostoma ceylanicum identify infection-specific gene families.</title>
        <authorList>
            <person name="Schwarz E.M."/>
            <person name="Hu Y."/>
            <person name="Antoshechkin I."/>
            <person name="Miller M.M."/>
            <person name="Sternberg P.W."/>
            <person name="Aroian R.V."/>
        </authorList>
    </citation>
    <scope>NUCLEOTIDE SEQUENCE</scope>
    <source>
        <strain evidence="13">HY135</strain>
    </source>
</reference>
<evidence type="ECO:0000256" key="1">
    <source>
        <dbReference type="ARBA" id="ARBA00004251"/>
    </source>
</evidence>
<keyword evidence="3" id="KW-1003">Cell membrane</keyword>
<dbReference type="SMART" id="SM00241">
    <property type="entry name" value="ZP"/>
    <property type="match status" value="1"/>
</dbReference>
<evidence type="ECO:0000256" key="2">
    <source>
        <dbReference type="ARBA" id="ARBA00022460"/>
    </source>
</evidence>
<dbReference type="InterPro" id="IPR056953">
    <property type="entry name" value="CUT_N"/>
</dbReference>
<feature type="compositionally biased region" description="Basic and acidic residues" evidence="8">
    <location>
        <begin position="359"/>
        <end position="374"/>
    </location>
</feature>
<dbReference type="GO" id="GO:0005886">
    <property type="term" value="C:plasma membrane"/>
    <property type="evidence" value="ECO:0007669"/>
    <property type="project" value="UniProtKB-SubCell"/>
</dbReference>
<evidence type="ECO:0000256" key="3">
    <source>
        <dbReference type="ARBA" id="ARBA00022475"/>
    </source>
</evidence>
<keyword evidence="5 10" id="KW-0732">Signal</keyword>
<feature type="chain" id="PRO_5001488092" description="ZP domain-containing protein" evidence="10">
    <location>
        <begin position="18"/>
        <end position="705"/>
    </location>
</feature>
<comment type="subcellular location">
    <subcellularLocation>
        <location evidence="1">Cell membrane</location>
        <topology evidence="1">Single-pass type I membrane protein</topology>
    </subcellularLocation>
</comment>
<dbReference type="InterPro" id="IPR001507">
    <property type="entry name" value="ZP_dom"/>
</dbReference>
<keyword evidence="7 9" id="KW-0472">Membrane</keyword>
<protein>
    <recommendedName>
        <fullName evidence="11">ZP domain-containing protein</fullName>
    </recommendedName>
</protein>
<dbReference type="PROSITE" id="PS51034">
    <property type="entry name" value="ZP_2"/>
    <property type="match status" value="1"/>
</dbReference>
<feature type="compositionally biased region" description="Polar residues" evidence="8">
    <location>
        <begin position="432"/>
        <end position="445"/>
    </location>
</feature>
<dbReference type="PANTHER" id="PTHR22907:SF56">
    <property type="entry name" value="TRANSMEMBRANE PROTEIN RAM-5"/>
    <property type="match status" value="1"/>
</dbReference>
<evidence type="ECO:0000313" key="13">
    <source>
        <dbReference type="Proteomes" id="UP000024635"/>
    </source>
</evidence>
<organism evidence="12 13">
    <name type="scientific">Ancylostoma ceylanicum</name>
    <dbReference type="NCBI Taxonomy" id="53326"/>
    <lineage>
        <taxon>Eukaryota</taxon>
        <taxon>Metazoa</taxon>
        <taxon>Ecdysozoa</taxon>
        <taxon>Nematoda</taxon>
        <taxon>Chromadorea</taxon>
        <taxon>Rhabditida</taxon>
        <taxon>Rhabditina</taxon>
        <taxon>Rhabditomorpha</taxon>
        <taxon>Strongyloidea</taxon>
        <taxon>Ancylostomatidae</taxon>
        <taxon>Ancylostomatinae</taxon>
        <taxon>Ancylostoma</taxon>
    </lineage>
</organism>
<keyword evidence="13" id="KW-1185">Reference proteome</keyword>
<keyword evidence="2" id="KW-0193">Cuticle</keyword>
<proteinExistence type="predicted"/>
<feature type="compositionally biased region" description="Low complexity" evidence="8">
    <location>
        <begin position="413"/>
        <end position="427"/>
    </location>
</feature>
<feature type="transmembrane region" description="Helical" evidence="9">
    <location>
        <begin position="656"/>
        <end position="676"/>
    </location>
</feature>
<dbReference type="Pfam" id="PF25301">
    <property type="entry name" value="CUT_C"/>
    <property type="match status" value="1"/>
</dbReference>
<evidence type="ECO:0000256" key="4">
    <source>
        <dbReference type="ARBA" id="ARBA00022692"/>
    </source>
</evidence>
<evidence type="ECO:0000256" key="9">
    <source>
        <dbReference type="SAM" id="Phobius"/>
    </source>
</evidence>
<dbReference type="STRING" id="53326.A0A016TKK5"/>
<feature type="compositionally biased region" description="Polar residues" evidence="8">
    <location>
        <begin position="534"/>
        <end position="550"/>
    </location>
</feature>
<dbReference type="GO" id="GO:0042302">
    <property type="term" value="F:structural constituent of cuticle"/>
    <property type="evidence" value="ECO:0007669"/>
    <property type="project" value="UniProtKB-KW"/>
</dbReference>